<keyword evidence="3" id="KW-1185">Reference proteome</keyword>
<dbReference type="Proteomes" id="UP001161325">
    <property type="component" value="Unassembled WGS sequence"/>
</dbReference>
<name>A0AA37QG36_9BACT</name>
<dbReference type="InterPro" id="IPR030887">
    <property type="entry name" value="Beta-barrel_YaiO"/>
</dbReference>
<evidence type="ECO:0000259" key="1">
    <source>
        <dbReference type="Pfam" id="PF19413"/>
    </source>
</evidence>
<dbReference type="Pfam" id="PF19413">
    <property type="entry name" value="YaiO"/>
    <property type="match status" value="1"/>
</dbReference>
<dbReference type="NCBIfam" id="TIGR04390">
    <property type="entry name" value="OMP_YaiO_dom"/>
    <property type="match status" value="1"/>
</dbReference>
<organism evidence="2 3">
    <name type="scientific">Roseisolibacter agri</name>
    <dbReference type="NCBI Taxonomy" id="2014610"/>
    <lineage>
        <taxon>Bacteria</taxon>
        <taxon>Pseudomonadati</taxon>
        <taxon>Gemmatimonadota</taxon>
        <taxon>Gemmatimonadia</taxon>
        <taxon>Gemmatimonadales</taxon>
        <taxon>Gemmatimonadaceae</taxon>
        <taxon>Roseisolibacter</taxon>
    </lineage>
</organism>
<gene>
    <name evidence="2" type="ORF">rosag_26610</name>
</gene>
<sequence length="276" mass="28846">MSAHIPRAAAFVLAATTLVARPAHLAAQSDVRAPGALPARERSLEVGGFAHAVTGGFGGWQGGYVRALTPAGRRDQLAFDLVAQRAFRDEGQYAALSLRHELTPSLFVVASGGAGSGRFALPQARADILVGRALGARRAVVVGVGASYVDAQALYADRAAVATVAWYASPNVVAELAGRVNASTPGDVRSFRIAPSLTRLLNGGRQALTLRADVGTEAYQLLAGASPVARDFGSTLVAAGLRHRASEAWGASLQAESYHNPYYTRTGVRVGALRFW</sequence>
<comment type="caution">
    <text evidence="2">The sequence shown here is derived from an EMBL/GenBank/DDBJ whole genome shotgun (WGS) entry which is preliminary data.</text>
</comment>
<feature type="domain" description="YaiO beta-barrel" evidence="1">
    <location>
        <begin position="43"/>
        <end position="220"/>
    </location>
</feature>
<accession>A0AA37QG36</accession>
<dbReference type="RefSeq" id="WP_284350616.1">
    <property type="nucleotide sequence ID" value="NZ_BRXS01000004.1"/>
</dbReference>
<evidence type="ECO:0000313" key="3">
    <source>
        <dbReference type="Proteomes" id="UP001161325"/>
    </source>
</evidence>
<dbReference type="EMBL" id="BRXS01000004">
    <property type="protein sequence ID" value="GLC26148.1"/>
    <property type="molecule type" value="Genomic_DNA"/>
</dbReference>
<reference evidence="2" key="1">
    <citation type="submission" date="2022-08" db="EMBL/GenBank/DDBJ databases">
        <title>Draft genome sequencing of Roseisolibacter agri AW1220.</title>
        <authorList>
            <person name="Tobiishi Y."/>
            <person name="Tonouchi A."/>
        </authorList>
    </citation>
    <scope>NUCLEOTIDE SEQUENCE</scope>
    <source>
        <strain evidence="2">AW1220</strain>
    </source>
</reference>
<evidence type="ECO:0000313" key="2">
    <source>
        <dbReference type="EMBL" id="GLC26148.1"/>
    </source>
</evidence>
<proteinExistence type="predicted"/>
<protein>
    <recommendedName>
        <fullName evidence="1">YaiO beta-barrel domain-containing protein</fullName>
    </recommendedName>
</protein>
<dbReference type="AlphaFoldDB" id="A0AA37QG36"/>